<dbReference type="InterPro" id="IPR036390">
    <property type="entry name" value="WH_DNA-bd_sf"/>
</dbReference>
<dbReference type="EMBL" id="CP011310">
    <property type="protein sequence ID" value="AKQ41798.1"/>
    <property type="molecule type" value="Genomic_DNA"/>
</dbReference>
<dbReference type="SUPFAM" id="SSF53850">
    <property type="entry name" value="Periplasmic binding protein-like II"/>
    <property type="match status" value="1"/>
</dbReference>
<dbReference type="Pfam" id="PF00126">
    <property type="entry name" value="HTH_1"/>
    <property type="match status" value="1"/>
</dbReference>
<dbReference type="GO" id="GO:0006351">
    <property type="term" value="P:DNA-templated transcription"/>
    <property type="evidence" value="ECO:0007669"/>
    <property type="project" value="TreeGrafter"/>
</dbReference>
<dbReference type="Proteomes" id="UP000059113">
    <property type="component" value="Chromosome"/>
</dbReference>
<evidence type="ECO:0000256" key="1">
    <source>
        <dbReference type="ARBA" id="ARBA00009437"/>
    </source>
</evidence>
<keyword evidence="7" id="KW-1185">Reference proteome</keyword>
<dbReference type="GO" id="GO:0043565">
    <property type="term" value="F:sequence-specific DNA binding"/>
    <property type="evidence" value="ECO:0007669"/>
    <property type="project" value="TreeGrafter"/>
</dbReference>
<dbReference type="InterPro" id="IPR000847">
    <property type="entry name" value="LysR_HTH_N"/>
</dbReference>
<evidence type="ECO:0000313" key="7">
    <source>
        <dbReference type="Proteomes" id="UP000059113"/>
    </source>
</evidence>
<dbReference type="InterPro" id="IPR036388">
    <property type="entry name" value="WH-like_DNA-bd_sf"/>
</dbReference>
<sequence length="292" mass="32346">MRRLPPLRALEAFVRVVRLGSARSAANELGLSPSALSRRITNLEEFTGRKLFSRSGQTMRLTDEGRVFYDSVAPHLESLAAAVESQSESLQTLRLRLGVMPLFGTQRLFPRLGELRASHSRLHLDIDTSPNLFDRVGDTLDAAIALTTGPAEGFYGVQLDQNTIHAIANVDLVKQLGTTPDATALEQQTFLVHTDMPRGFEAWKDAIGCKGLQPAAIDHYDSGQLILEAAAQHLGIAIMHSDHLARNKDPRLAQLYDIEIASPYSYWFICRPADLEARPVKIFHDWLIKAGL</sequence>
<keyword evidence="3" id="KW-0238">DNA-binding</keyword>
<dbReference type="PROSITE" id="PS50931">
    <property type="entry name" value="HTH_LYSR"/>
    <property type="match status" value="1"/>
</dbReference>
<dbReference type="Gene3D" id="3.40.190.10">
    <property type="entry name" value="Periplasmic binding protein-like II"/>
    <property type="match status" value="2"/>
</dbReference>
<reference evidence="7" key="2">
    <citation type="submission" date="2015-04" db="EMBL/GenBank/DDBJ databases">
        <title>The complete genome sequence of Erythrobacter sp. s21-N3.</title>
        <authorList>
            <person name="Zhuang L."/>
            <person name="Liu Y."/>
            <person name="Shao Z."/>
        </authorList>
    </citation>
    <scope>NUCLEOTIDE SEQUENCE [LARGE SCALE GENOMIC DNA]</scope>
    <source>
        <strain evidence="7">s21-N3</strain>
    </source>
</reference>
<dbReference type="InterPro" id="IPR058163">
    <property type="entry name" value="LysR-type_TF_proteobact-type"/>
</dbReference>
<evidence type="ECO:0000256" key="4">
    <source>
        <dbReference type="ARBA" id="ARBA00023163"/>
    </source>
</evidence>
<accession>A0A0H4VXH3</accession>
<evidence type="ECO:0000259" key="5">
    <source>
        <dbReference type="PROSITE" id="PS50931"/>
    </source>
</evidence>
<dbReference type="RefSeq" id="WP_048885317.1">
    <property type="nucleotide sequence ID" value="NZ_CP011310.1"/>
</dbReference>
<dbReference type="OrthoDB" id="9794694at2"/>
<evidence type="ECO:0000256" key="2">
    <source>
        <dbReference type="ARBA" id="ARBA00023015"/>
    </source>
</evidence>
<reference evidence="6 7" key="1">
    <citation type="journal article" date="2015" name="Int. J. Syst. Evol. Microbiol.">
        <title>Erythrobacter atlanticus sp. nov., a bacterium from ocean sediment able to degrade polycyclic aromatic hydrocarbons.</title>
        <authorList>
            <person name="Zhuang L."/>
            <person name="Liu Y."/>
            <person name="Wang L."/>
            <person name="Wang W."/>
            <person name="Shao Z."/>
        </authorList>
    </citation>
    <scope>NUCLEOTIDE SEQUENCE [LARGE SCALE GENOMIC DNA]</scope>
    <source>
        <strain evidence="7">s21-N3</strain>
    </source>
</reference>
<gene>
    <name evidence="6" type="ORF">CP97_06825</name>
</gene>
<protein>
    <submittedName>
        <fullName evidence="6">LysR family transcriptional regulator</fullName>
    </submittedName>
</protein>
<dbReference type="STRING" id="1648404.CP97_06825"/>
<dbReference type="PANTHER" id="PTHR30537:SF74">
    <property type="entry name" value="HTH-TYPE TRANSCRIPTIONAL REGULATOR TRPI"/>
    <property type="match status" value="1"/>
</dbReference>
<dbReference type="GO" id="GO:0003700">
    <property type="term" value="F:DNA-binding transcription factor activity"/>
    <property type="evidence" value="ECO:0007669"/>
    <property type="project" value="InterPro"/>
</dbReference>
<evidence type="ECO:0000256" key="3">
    <source>
        <dbReference type="ARBA" id="ARBA00023125"/>
    </source>
</evidence>
<dbReference type="Gene3D" id="1.10.10.10">
    <property type="entry name" value="Winged helix-like DNA-binding domain superfamily/Winged helix DNA-binding domain"/>
    <property type="match status" value="1"/>
</dbReference>
<dbReference type="SUPFAM" id="SSF46785">
    <property type="entry name" value="Winged helix' DNA-binding domain"/>
    <property type="match status" value="1"/>
</dbReference>
<dbReference type="PANTHER" id="PTHR30537">
    <property type="entry name" value="HTH-TYPE TRANSCRIPTIONAL REGULATOR"/>
    <property type="match status" value="1"/>
</dbReference>
<dbReference type="KEGG" id="ery:CP97_06825"/>
<dbReference type="InterPro" id="IPR005119">
    <property type="entry name" value="LysR_subst-bd"/>
</dbReference>
<dbReference type="PATRIC" id="fig|1648404.4.peg.1422"/>
<evidence type="ECO:0000313" key="6">
    <source>
        <dbReference type="EMBL" id="AKQ41798.1"/>
    </source>
</evidence>
<keyword evidence="4" id="KW-0804">Transcription</keyword>
<feature type="domain" description="HTH lysR-type" evidence="5">
    <location>
        <begin position="5"/>
        <end position="62"/>
    </location>
</feature>
<keyword evidence="2" id="KW-0805">Transcription regulation</keyword>
<dbReference type="AlphaFoldDB" id="A0A0H4VXH3"/>
<comment type="similarity">
    <text evidence="1">Belongs to the LysR transcriptional regulatory family.</text>
</comment>
<dbReference type="Pfam" id="PF03466">
    <property type="entry name" value="LysR_substrate"/>
    <property type="match status" value="1"/>
</dbReference>
<name>A0A0H4VXH3_9SPHN</name>
<dbReference type="FunFam" id="1.10.10.10:FF:000001">
    <property type="entry name" value="LysR family transcriptional regulator"/>
    <property type="match status" value="1"/>
</dbReference>
<organism evidence="6 7">
    <name type="scientific">Aurantiacibacter atlanticus</name>
    <dbReference type="NCBI Taxonomy" id="1648404"/>
    <lineage>
        <taxon>Bacteria</taxon>
        <taxon>Pseudomonadati</taxon>
        <taxon>Pseudomonadota</taxon>
        <taxon>Alphaproteobacteria</taxon>
        <taxon>Sphingomonadales</taxon>
        <taxon>Erythrobacteraceae</taxon>
        <taxon>Aurantiacibacter</taxon>
    </lineage>
</organism>
<proteinExistence type="inferred from homology"/>